<accession>A0ABQ2DG65</accession>
<sequence length="130" mass="14948">MRGLTGGADDYLPKPFDLTELDARLQALWRRRDPVTLQKVGSWTIHVDTYQVDLADRSVQLNRQELQLLLKLAETPGQPVHRDDLHREVWGQDEVGVRIVDVRIYGLRQKLGEHTIEAIRGLGYRLNLQG</sequence>
<evidence type="ECO:0000259" key="8">
    <source>
        <dbReference type="PROSITE" id="PS50110"/>
    </source>
</evidence>
<dbReference type="SUPFAM" id="SSF52172">
    <property type="entry name" value="CheY-like"/>
    <property type="match status" value="1"/>
</dbReference>
<evidence type="ECO:0008006" key="12">
    <source>
        <dbReference type="Google" id="ProtNLM"/>
    </source>
</evidence>
<protein>
    <recommendedName>
        <fullName evidence="12">OmpR/PhoB-type domain-containing protein</fullName>
    </recommendedName>
</protein>
<dbReference type="InterPro" id="IPR016032">
    <property type="entry name" value="Sig_transdc_resp-reg_C-effctor"/>
</dbReference>
<proteinExistence type="predicted"/>
<keyword evidence="2" id="KW-0902">Two-component regulatory system</keyword>
<evidence type="ECO:0000256" key="4">
    <source>
        <dbReference type="ARBA" id="ARBA00023125"/>
    </source>
</evidence>
<evidence type="ECO:0000256" key="6">
    <source>
        <dbReference type="PROSITE-ProRule" id="PRU00169"/>
    </source>
</evidence>
<organism evidence="10 11">
    <name type="scientific">Deinococcus roseus</name>
    <dbReference type="NCBI Taxonomy" id="392414"/>
    <lineage>
        <taxon>Bacteria</taxon>
        <taxon>Thermotogati</taxon>
        <taxon>Deinococcota</taxon>
        <taxon>Deinococci</taxon>
        <taxon>Deinococcales</taxon>
        <taxon>Deinococcaceae</taxon>
        <taxon>Deinococcus</taxon>
    </lineage>
</organism>
<evidence type="ECO:0000313" key="10">
    <source>
        <dbReference type="EMBL" id="GGJ55511.1"/>
    </source>
</evidence>
<dbReference type="InterPro" id="IPR001867">
    <property type="entry name" value="OmpR/PhoB-type_DNA-bd"/>
</dbReference>
<dbReference type="CDD" id="cd00383">
    <property type="entry name" value="trans_reg_C"/>
    <property type="match status" value="1"/>
</dbReference>
<comment type="caution">
    <text evidence="10">The sequence shown here is derived from an EMBL/GenBank/DDBJ whole genome shotgun (WGS) entry which is preliminary data.</text>
</comment>
<dbReference type="InterPro" id="IPR036388">
    <property type="entry name" value="WH-like_DNA-bd_sf"/>
</dbReference>
<dbReference type="SMART" id="SM00862">
    <property type="entry name" value="Trans_reg_C"/>
    <property type="match status" value="1"/>
</dbReference>
<dbReference type="SUPFAM" id="SSF46894">
    <property type="entry name" value="C-terminal effector domain of the bipartite response regulators"/>
    <property type="match status" value="1"/>
</dbReference>
<dbReference type="PROSITE" id="PS50110">
    <property type="entry name" value="RESPONSE_REGULATORY"/>
    <property type="match status" value="1"/>
</dbReference>
<comment type="caution">
    <text evidence="6">Lacks conserved residue(s) required for the propagation of feature annotation.</text>
</comment>
<keyword evidence="11" id="KW-1185">Reference proteome</keyword>
<dbReference type="EMBL" id="BMOD01000033">
    <property type="protein sequence ID" value="GGJ55511.1"/>
    <property type="molecule type" value="Genomic_DNA"/>
</dbReference>
<evidence type="ECO:0000256" key="7">
    <source>
        <dbReference type="PROSITE-ProRule" id="PRU01091"/>
    </source>
</evidence>
<dbReference type="InterPro" id="IPR039420">
    <property type="entry name" value="WalR-like"/>
</dbReference>
<keyword evidence="1" id="KW-0597">Phosphoprotein</keyword>
<evidence type="ECO:0000259" key="9">
    <source>
        <dbReference type="PROSITE" id="PS51755"/>
    </source>
</evidence>
<feature type="domain" description="OmpR/PhoB-type" evidence="9">
    <location>
        <begin position="35"/>
        <end position="128"/>
    </location>
</feature>
<dbReference type="Proteomes" id="UP000632222">
    <property type="component" value="Unassembled WGS sequence"/>
</dbReference>
<dbReference type="InterPro" id="IPR001789">
    <property type="entry name" value="Sig_transdc_resp-reg_receiver"/>
</dbReference>
<evidence type="ECO:0000256" key="2">
    <source>
        <dbReference type="ARBA" id="ARBA00023012"/>
    </source>
</evidence>
<keyword evidence="5" id="KW-0804">Transcription</keyword>
<dbReference type="PANTHER" id="PTHR48111:SF1">
    <property type="entry name" value="TWO-COMPONENT RESPONSE REGULATOR ORR33"/>
    <property type="match status" value="1"/>
</dbReference>
<reference evidence="11" key="1">
    <citation type="journal article" date="2019" name="Int. J. Syst. Evol. Microbiol.">
        <title>The Global Catalogue of Microorganisms (GCM) 10K type strain sequencing project: providing services to taxonomists for standard genome sequencing and annotation.</title>
        <authorList>
            <consortium name="The Broad Institute Genomics Platform"/>
            <consortium name="The Broad Institute Genome Sequencing Center for Infectious Disease"/>
            <person name="Wu L."/>
            <person name="Ma J."/>
        </authorList>
    </citation>
    <scope>NUCLEOTIDE SEQUENCE [LARGE SCALE GENOMIC DNA]</scope>
    <source>
        <strain evidence="11">JCM 14370</strain>
    </source>
</reference>
<dbReference type="InterPro" id="IPR011006">
    <property type="entry name" value="CheY-like_superfamily"/>
</dbReference>
<name>A0ABQ2DG65_9DEIO</name>
<keyword evidence="3" id="KW-0805">Transcription regulation</keyword>
<feature type="DNA-binding region" description="OmpR/PhoB-type" evidence="7">
    <location>
        <begin position="35"/>
        <end position="128"/>
    </location>
</feature>
<evidence type="ECO:0000313" key="11">
    <source>
        <dbReference type="Proteomes" id="UP000632222"/>
    </source>
</evidence>
<keyword evidence="4 7" id="KW-0238">DNA-binding</keyword>
<dbReference type="Gene3D" id="1.10.10.10">
    <property type="entry name" value="Winged helix-like DNA-binding domain superfamily/Winged helix DNA-binding domain"/>
    <property type="match status" value="1"/>
</dbReference>
<dbReference type="Gene3D" id="6.10.250.690">
    <property type="match status" value="1"/>
</dbReference>
<dbReference type="Pfam" id="PF00486">
    <property type="entry name" value="Trans_reg_C"/>
    <property type="match status" value="1"/>
</dbReference>
<dbReference type="PANTHER" id="PTHR48111">
    <property type="entry name" value="REGULATOR OF RPOS"/>
    <property type="match status" value="1"/>
</dbReference>
<dbReference type="PROSITE" id="PS51755">
    <property type="entry name" value="OMPR_PHOB"/>
    <property type="match status" value="1"/>
</dbReference>
<feature type="domain" description="Response regulatory" evidence="8">
    <location>
        <begin position="1"/>
        <end position="29"/>
    </location>
</feature>
<evidence type="ECO:0000256" key="3">
    <source>
        <dbReference type="ARBA" id="ARBA00023015"/>
    </source>
</evidence>
<gene>
    <name evidence="10" type="ORF">GCM10008938_47100</name>
</gene>
<evidence type="ECO:0000256" key="5">
    <source>
        <dbReference type="ARBA" id="ARBA00023163"/>
    </source>
</evidence>
<evidence type="ECO:0000256" key="1">
    <source>
        <dbReference type="ARBA" id="ARBA00022553"/>
    </source>
</evidence>